<dbReference type="PANTHER" id="PTHR42879">
    <property type="entry name" value="3-OXOACYL-(ACYL-CARRIER-PROTEIN) REDUCTASE"/>
    <property type="match status" value="1"/>
</dbReference>
<dbReference type="PANTHER" id="PTHR42879:SF6">
    <property type="entry name" value="NADPH-DEPENDENT REDUCTASE BACG"/>
    <property type="match status" value="1"/>
</dbReference>
<dbReference type="InterPro" id="IPR002347">
    <property type="entry name" value="SDR_fam"/>
</dbReference>
<dbReference type="RefSeq" id="WP_323244228.1">
    <property type="nucleotide sequence ID" value="NZ_JAYGHK010000013.1"/>
</dbReference>
<dbReference type="SUPFAM" id="SSF51735">
    <property type="entry name" value="NAD(P)-binding Rossmann-fold domains"/>
    <property type="match status" value="1"/>
</dbReference>
<dbReference type="InterPro" id="IPR050259">
    <property type="entry name" value="SDR"/>
</dbReference>
<organism evidence="2 3">
    <name type="scientific">Nodularia spumigena UHCC 0060</name>
    <dbReference type="NCBI Taxonomy" id="3110300"/>
    <lineage>
        <taxon>Bacteria</taxon>
        <taxon>Bacillati</taxon>
        <taxon>Cyanobacteriota</taxon>
        <taxon>Cyanophyceae</taxon>
        <taxon>Nostocales</taxon>
        <taxon>Nodulariaceae</taxon>
        <taxon>Nodularia</taxon>
    </lineage>
</organism>
<comment type="caution">
    <text evidence="2">The sequence shown here is derived from an EMBL/GenBank/DDBJ whole genome shotgun (WGS) entry which is preliminary data.</text>
</comment>
<accession>A0ABU5UP28</accession>
<reference evidence="2 3" key="1">
    <citation type="submission" date="2023-12" db="EMBL/GenBank/DDBJ databases">
        <title>Baltic Sea Cyanobacteria.</title>
        <authorList>
            <person name="Delbaje E."/>
            <person name="Fewer D.P."/>
            <person name="Shishido T.K."/>
        </authorList>
    </citation>
    <scope>NUCLEOTIDE SEQUENCE [LARGE SCALE GENOMIC DNA]</scope>
    <source>
        <strain evidence="2 3">UHCC 0060</strain>
    </source>
</reference>
<dbReference type="CDD" id="cd05344">
    <property type="entry name" value="BKR_like_SDR_like"/>
    <property type="match status" value="1"/>
</dbReference>
<evidence type="ECO:0000256" key="1">
    <source>
        <dbReference type="ARBA" id="ARBA00006484"/>
    </source>
</evidence>
<proteinExistence type="inferred from homology"/>
<keyword evidence="3" id="KW-1185">Reference proteome</keyword>
<gene>
    <name evidence="2" type="ORF">VB695_06105</name>
</gene>
<dbReference type="InterPro" id="IPR036291">
    <property type="entry name" value="NAD(P)-bd_dom_sf"/>
</dbReference>
<dbReference type="EMBL" id="JAYGHK010000013">
    <property type="protein sequence ID" value="MEA5607653.1"/>
    <property type="molecule type" value="Genomic_DNA"/>
</dbReference>
<dbReference type="Gene3D" id="3.40.50.720">
    <property type="entry name" value="NAD(P)-binding Rossmann-like Domain"/>
    <property type="match status" value="1"/>
</dbReference>
<dbReference type="PRINTS" id="PR00081">
    <property type="entry name" value="GDHRDH"/>
</dbReference>
<evidence type="ECO:0000313" key="3">
    <source>
        <dbReference type="Proteomes" id="UP001303285"/>
    </source>
</evidence>
<comment type="similarity">
    <text evidence="1">Belongs to the short-chain dehydrogenases/reductases (SDR) family.</text>
</comment>
<dbReference type="Proteomes" id="UP001303285">
    <property type="component" value="Unassembled WGS sequence"/>
</dbReference>
<evidence type="ECO:0000313" key="2">
    <source>
        <dbReference type="EMBL" id="MEA5607653.1"/>
    </source>
</evidence>
<dbReference type="Pfam" id="PF13561">
    <property type="entry name" value="adh_short_C2"/>
    <property type="match status" value="1"/>
</dbReference>
<name>A0ABU5UP28_NODSP</name>
<protein>
    <submittedName>
        <fullName evidence="2">SDR family oxidoreductase</fullName>
    </submittedName>
</protein>
<sequence length="262" mass="28359">MDIRCEGRHALIGGSTAGIGRACAIVLAEQGASITLIARNEQKLLATLKELKTSTQQNHGYIVADFSHPDSLKEKVDAYLLNKKNVDILINNTGGPPLKPALEATAEDFRIAFNQHLICSHLLSQTVIPKMKEVGYGRIINITSYTAKQPLTDMIVSNTIRGAVSSWAKTMANELGSYGITVNNVLPGSTATERLFSIAKDRIEMTGQSEEKVMDDMEKIIPLGRFGKPEEIAWAVAFIASPAASYINGINFPVDGGKTKSL</sequence>